<dbReference type="Proteomes" id="UP000713596">
    <property type="component" value="Unassembled WGS sequence"/>
</dbReference>
<keyword evidence="2" id="KW-1133">Transmembrane helix</keyword>
<protein>
    <submittedName>
        <fullName evidence="3">Uncharacterized protein</fullName>
    </submittedName>
</protein>
<comment type="caution">
    <text evidence="3">The sequence shown here is derived from an EMBL/GenBank/DDBJ whole genome shotgun (WGS) entry which is preliminary data.</text>
</comment>
<sequence length="349" mass="38455">MEENFDLLAQSRANYYTKGSPIQFVKVELLKGDVTGDIAVCLSFKNITNQPIVALLVQFKCKDRQGAIICQDEFCYQGLDTSSGKVFGSDDAVFIGDSNIGSVEVDLLEAYLADGGILDLTGYSRVRLPAPKKLPADVAAKLEQRVRKTGLAYVPQVLDQGWYCACGAFHPREEEGVWCSECASDRILLQNTLSSLLQQNATPAQPATDEQPTRTVPHVRSQQATRTVPPAGRQSAQYAEASYSQGGYNVPPMQAEDEDVKIAEPRSASRAAAAAQNLYGTAAERASYEQDSYEDEYQQGYEQDEYEEDYYEEEMDPRDVTAEKIIRWAPPITAVLCAIVVIVGLAMMQ</sequence>
<feature type="transmembrane region" description="Helical" evidence="2">
    <location>
        <begin position="328"/>
        <end position="348"/>
    </location>
</feature>
<feature type="compositionally biased region" description="Polar residues" evidence="1">
    <location>
        <begin position="201"/>
        <end position="226"/>
    </location>
</feature>
<proteinExistence type="predicted"/>
<organism evidence="3 4">
    <name type="scientific">Candidatus Allofournierella pullistercoris</name>
    <dbReference type="NCBI Taxonomy" id="2838597"/>
    <lineage>
        <taxon>Bacteria</taxon>
        <taxon>Bacillati</taxon>
        <taxon>Bacillota</taxon>
        <taxon>Clostridia</taxon>
        <taxon>Eubacteriales</taxon>
        <taxon>Oscillospiraceae</taxon>
        <taxon>Allofournierella</taxon>
    </lineage>
</organism>
<gene>
    <name evidence="3" type="ORF">H9882_02900</name>
</gene>
<evidence type="ECO:0000313" key="4">
    <source>
        <dbReference type="Proteomes" id="UP000713596"/>
    </source>
</evidence>
<reference evidence="3" key="1">
    <citation type="journal article" date="2021" name="PeerJ">
        <title>Extensive microbial diversity within the chicken gut microbiome revealed by metagenomics and culture.</title>
        <authorList>
            <person name="Gilroy R."/>
            <person name="Ravi A."/>
            <person name="Getino M."/>
            <person name="Pursley I."/>
            <person name="Horton D.L."/>
            <person name="Alikhan N.F."/>
            <person name="Baker D."/>
            <person name="Gharbi K."/>
            <person name="Hall N."/>
            <person name="Watson M."/>
            <person name="Adriaenssens E.M."/>
            <person name="Foster-Nyarko E."/>
            <person name="Jarju S."/>
            <person name="Secka A."/>
            <person name="Antonio M."/>
            <person name="Oren A."/>
            <person name="Chaudhuri R.R."/>
            <person name="La Ragione R."/>
            <person name="Hildebrand F."/>
            <person name="Pallen M.J."/>
        </authorList>
    </citation>
    <scope>NUCLEOTIDE SEQUENCE</scope>
    <source>
        <strain evidence="3">B5_2728</strain>
    </source>
</reference>
<evidence type="ECO:0000313" key="3">
    <source>
        <dbReference type="EMBL" id="MBU3805824.1"/>
    </source>
</evidence>
<accession>A0A948WQQ3</accession>
<evidence type="ECO:0000256" key="1">
    <source>
        <dbReference type="SAM" id="MobiDB-lite"/>
    </source>
</evidence>
<name>A0A948WQQ3_9FIRM</name>
<evidence type="ECO:0000256" key="2">
    <source>
        <dbReference type="SAM" id="Phobius"/>
    </source>
</evidence>
<feature type="compositionally biased region" description="Polar residues" evidence="1">
    <location>
        <begin position="234"/>
        <end position="247"/>
    </location>
</feature>
<dbReference type="AlphaFoldDB" id="A0A948WQQ3"/>
<reference evidence="3" key="2">
    <citation type="submission" date="2021-04" db="EMBL/GenBank/DDBJ databases">
        <authorList>
            <person name="Gilroy R."/>
        </authorList>
    </citation>
    <scope>NUCLEOTIDE SEQUENCE</scope>
    <source>
        <strain evidence="3">B5_2728</strain>
    </source>
</reference>
<dbReference type="EMBL" id="JAHLFP010000020">
    <property type="protein sequence ID" value="MBU3805824.1"/>
    <property type="molecule type" value="Genomic_DNA"/>
</dbReference>
<feature type="region of interest" description="Disordered" evidence="1">
    <location>
        <begin position="200"/>
        <end position="253"/>
    </location>
</feature>
<keyword evidence="2" id="KW-0472">Membrane</keyword>
<keyword evidence="2" id="KW-0812">Transmembrane</keyword>